<reference evidence="1 2" key="1">
    <citation type="submission" date="2020-02" db="EMBL/GenBank/DDBJ databases">
        <title>Ideonella bacterium strain TBM-1.</title>
        <authorList>
            <person name="Chen W.-M."/>
        </authorList>
    </citation>
    <scope>NUCLEOTIDE SEQUENCE [LARGE SCALE GENOMIC DNA]</scope>
    <source>
        <strain evidence="1 2">TBM-1</strain>
    </source>
</reference>
<evidence type="ECO:0000313" key="2">
    <source>
        <dbReference type="Proteomes" id="UP000484255"/>
    </source>
</evidence>
<keyword evidence="2" id="KW-1185">Reference proteome</keyword>
<accession>A0A7C9TLD6</accession>
<dbReference type="Pfam" id="PF00300">
    <property type="entry name" value="His_Phos_1"/>
    <property type="match status" value="1"/>
</dbReference>
<dbReference type="SMART" id="SM00855">
    <property type="entry name" value="PGAM"/>
    <property type="match status" value="1"/>
</dbReference>
<dbReference type="EMBL" id="JAAGOH010000017">
    <property type="protein sequence ID" value="NDY92384.1"/>
    <property type="molecule type" value="Genomic_DNA"/>
</dbReference>
<dbReference type="InterPro" id="IPR013078">
    <property type="entry name" value="His_Pase_superF_clade-1"/>
</dbReference>
<dbReference type="RefSeq" id="WP_163458235.1">
    <property type="nucleotide sequence ID" value="NZ_JAAGOH010000017.1"/>
</dbReference>
<evidence type="ECO:0000313" key="1">
    <source>
        <dbReference type="EMBL" id="NDY92384.1"/>
    </source>
</evidence>
<gene>
    <name evidence="1" type="ORF">G3A44_14435</name>
</gene>
<dbReference type="Proteomes" id="UP000484255">
    <property type="component" value="Unassembled WGS sequence"/>
</dbReference>
<organism evidence="1 2">
    <name type="scientific">Ideonella livida</name>
    <dbReference type="NCBI Taxonomy" id="2707176"/>
    <lineage>
        <taxon>Bacteria</taxon>
        <taxon>Pseudomonadati</taxon>
        <taxon>Pseudomonadota</taxon>
        <taxon>Betaproteobacteria</taxon>
        <taxon>Burkholderiales</taxon>
        <taxon>Sphaerotilaceae</taxon>
        <taxon>Ideonella</taxon>
    </lineage>
</organism>
<dbReference type="SUPFAM" id="SSF53254">
    <property type="entry name" value="Phosphoglycerate mutase-like"/>
    <property type="match status" value="1"/>
</dbReference>
<proteinExistence type="predicted"/>
<dbReference type="InterPro" id="IPR029033">
    <property type="entry name" value="His_PPase_superfam"/>
</dbReference>
<sequence length="165" mass="18283">MDLILWRHADAEDLPEGGRDLDRGLTPKGEKQARRVAEWLNRFLPEGTRVLASPALRAQQTVAPLARRVKTLEALGPEATVESLLAAVRWPEAKEPVLVVGHQPTLGLAAAYLMIGPQLAGMAGPSQDLLRPWSIKKGSVWWLRYRPREERGEVVLVAVRSADQM</sequence>
<dbReference type="CDD" id="cd07067">
    <property type="entry name" value="HP_PGM_like"/>
    <property type="match status" value="1"/>
</dbReference>
<dbReference type="Gene3D" id="3.40.50.1240">
    <property type="entry name" value="Phosphoglycerate mutase-like"/>
    <property type="match status" value="1"/>
</dbReference>
<dbReference type="AlphaFoldDB" id="A0A7C9TLD6"/>
<comment type="caution">
    <text evidence="1">The sequence shown here is derived from an EMBL/GenBank/DDBJ whole genome shotgun (WGS) entry which is preliminary data.</text>
</comment>
<name>A0A7C9TLD6_9BURK</name>
<protein>
    <submittedName>
        <fullName evidence="1">Histidine phosphatase family protein</fullName>
    </submittedName>
</protein>